<dbReference type="Proteomes" id="UP001234297">
    <property type="component" value="Chromosome 8"/>
</dbReference>
<evidence type="ECO:0000313" key="2">
    <source>
        <dbReference type="Proteomes" id="UP001234297"/>
    </source>
</evidence>
<organism evidence="1 2">
    <name type="scientific">Persea americana</name>
    <name type="common">Avocado</name>
    <dbReference type="NCBI Taxonomy" id="3435"/>
    <lineage>
        <taxon>Eukaryota</taxon>
        <taxon>Viridiplantae</taxon>
        <taxon>Streptophyta</taxon>
        <taxon>Embryophyta</taxon>
        <taxon>Tracheophyta</taxon>
        <taxon>Spermatophyta</taxon>
        <taxon>Magnoliopsida</taxon>
        <taxon>Magnoliidae</taxon>
        <taxon>Laurales</taxon>
        <taxon>Lauraceae</taxon>
        <taxon>Persea</taxon>
    </lineage>
</organism>
<proteinExistence type="predicted"/>
<evidence type="ECO:0000313" key="1">
    <source>
        <dbReference type="EMBL" id="KAJ8633071.1"/>
    </source>
</evidence>
<protein>
    <submittedName>
        <fullName evidence="1">Uncharacterized protein</fullName>
    </submittedName>
</protein>
<sequence length="125" mass="13986">MQEAHRRGRYLTSSIEETQTSKPTTEFFPFTFWQENFRLLFLGDDAGSTSGDPSSPVTRSLGVATAADVPFSGDGRKWVCFLSGQSTSATETRKAAAEPPFSNRCDRNPDFPFALQYVYILCKQR</sequence>
<keyword evidence="2" id="KW-1185">Reference proteome</keyword>
<gene>
    <name evidence="1" type="ORF">MRB53_026407</name>
</gene>
<reference evidence="1 2" key="1">
    <citation type="journal article" date="2022" name="Hortic Res">
        <title>A haplotype resolved chromosomal level avocado genome allows analysis of novel avocado genes.</title>
        <authorList>
            <person name="Nath O."/>
            <person name="Fletcher S.J."/>
            <person name="Hayward A."/>
            <person name="Shaw L.M."/>
            <person name="Masouleh A.K."/>
            <person name="Furtado A."/>
            <person name="Henry R.J."/>
            <person name="Mitter N."/>
        </authorList>
    </citation>
    <scope>NUCLEOTIDE SEQUENCE [LARGE SCALE GENOMIC DNA]</scope>
    <source>
        <strain evidence="2">cv. Hass</strain>
    </source>
</reference>
<accession>A0ACC2LI00</accession>
<comment type="caution">
    <text evidence="1">The sequence shown here is derived from an EMBL/GenBank/DDBJ whole genome shotgun (WGS) entry which is preliminary data.</text>
</comment>
<dbReference type="EMBL" id="CM056816">
    <property type="protein sequence ID" value="KAJ8633071.1"/>
    <property type="molecule type" value="Genomic_DNA"/>
</dbReference>
<name>A0ACC2LI00_PERAE</name>